<dbReference type="AlphaFoldDB" id="A0A2P2NYI7"/>
<reference evidence="2" key="1">
    <citation type="submission" date="2018-02" db="EMBL/GenBank/DDBJ databases">
        <title>Rhizophora mucronata_Transcriptome.</title>
        <authorList>
            <person name="Meera S.P."/>
            <person name="Sreeshan A."/>
            <person name="Augustine A."/>
        </authorList>
    </citation>
    <scope>NUCLEOTIDE SEQUENCE</scope>
    <source>
        <tissue evidence="2">Leaf</tissue>
    </source>
</reference>
<evidence type="ECO:0000313" key="2">
    <source>
        <dbReference type="EMBL" id="MBX47524.1"/>
    </source>
</evidence>
<organism evidence="2">
    <name type="scientific">Rhizophora mucronata</name>
    <name type="common">Asiatic mangrove</name>
    <dbReference type="NCBI Taxonomy" id="61149"/>
    <lineage>
        <taxon>Eukaryota</taxon>
        <taxon>Viridiplantae</taxon>
        <taxon>Streptophyta</taxon>
        <taxon>Embryophyta</taxon>
        <taxon>Tracheophyta</taxon>
        <taxon>Spermatophyta</taxon>
        <taxon>Magnoliopsida</taxon>
        <taxon>eudicotyledons</taxon>
        <taxon>Gunneridae</taxon>
        <taxon>Pentapetalae</taxon>
        <taxon>rosids</taxon>
        <taxon>fabids</taxon>
        <taxon>Malpighiales</taxon>
        <taxon>Rhizophoraceae</taxon>
        <taxon>Rhizophora</taxon>
    </lineage>
</organism>
<keyword evidence="1" id="KW-0472">Membrane</keyword>
<accession>A0A2P2NYI7</accession>
<name>A0A2P2NYI7_RHIMU</name>
<proteinExistence type="predicted"/>
<sequence length="42" mass="4953">MLFRLCMYAQLPEFLQSLSIHMSSFIELPMFLNCFILVGLVR</sequence>
<protein>
    <submittedName>
        <fullName evidence="2">Uncharacterized protein</fullName>
    </submittedName>
</protein>
<feature type="transmembrane region" description="Helical" evidence="1">
    <location>
        <begin position="20"/>
        <end position="41"/>
    </location>
</feature>
<keyword evidence="1" id="KW-0812">Transmembrane</keyword>
<evidence type="ECO:0000256" key="1">
    <source>
        <dbReference type="SAM" id="Phobius"/>
    </source>
</evidence>
<keyword evidence="1" id="KW-1133">Transmembrane helix</keyword>
<dbReference type="EMBL" id="GGEC01067040">
    <property type="protein sequence ID" value="MBX47524.1"/>
    <property type="molecule type" value="Transcribed_RNA"/>
</dbReference>